<keyword evidence="1" id="KW-1133">Transmembrane helix</keyword>
<keyword evidence="1" id="KW-0812">Transmembrane</keyword>
<keyword evidence="1" id="KW-0472">Membrane</keyword>
<dbReference type="OrthoDB" id="2664981at2"/>
<keyword evidence="3" id="KW-1185">Reference proteome</keyword>
<organism evidence="2 3">
    <name type="scientific">Cohnella luojiensis</name>
    <dbReference type="NCBI Taxonomy" id="652876"/>
    <lineage>
        <taxon>Bacteria</taxon>
        <taxon>Bacillati</taxon>
        <taxon>Bacillota</taxon>
        <taxon>Bacilli</taxon>
        <taxon>Bacillales</taxon>
        <taxon>Paenibacillaceae</taxon>
        <taxon>Cohnella</taxon>
    </lineage>
</organism>
<evidence type="ECO:0000313" key="2">
    <source>
        <dbReference type="EMBL" id="TFE22670.1"/>
    </source>
</evidence>
<accession>A0A4Y8LQ15</accession>
<dbReference type="RefSeq" id="WP_135154248.1">
    <property type="nucleotide sequence ID" value="NZ_SOMN01000043.1"/>
</dbReference>
<feature type="transmembrane region" description="Helical" evidence="1">
    <location>
        <begin position="6"/>
        <end position="22"/>
    </location>
</feature>
<reference evidence="2 3" key="1">
    <citation type="submission" date="2019-03" db="EMBL/GenBank/DDBJ databases">
        <title>Cohnella endophytica sp. nov., a novel endophytic bacterium isolated from bark of Sonneratia apetala.</title>
        <authorList>
            <person name="Tuo L."/>
        </authorList>
    </citation>
    <scope>NUCLEOTIDE SEQUENCE [LARGE SCALE GENOMIC DNA]</scope>
    <source>
        <strain evidence="2 3">CCTCC AB 208254</strain>
    </source>
</reference>
<dbReference type="Proteomes" id="UP000297900">
    <property type="component" value="Unassembled WGS sequence"/>
</dbReference>
<evidence type="ECO:0000313" key="3">
    <source>
        <dbReference type="Proteomes" id="UP000297900"/>
    </source>
</evidence>
<name>A0A4Y8LQ15_9BACL</name>
<comment type="caution">
    <text evidence="2">The sequence shown here is derived from an EMBL/GenBank/DDBJ whole genome shotgun (WGS) entry which is preliminary data.</text>
</comment>
<protein>
    <submittedName>
        <fullName evidence="2">Uncharacterized protein</fullName>
    </submittedName>
</protein>
<sequence>MSDLGYLLVWILLLALPICALWHRRWWPFSVYVLGCFVFLYSNLRENGGWDDLADIATLLVVVIPICIVGSIVWVALTLIDRHREKNKVNRFKT</sequence>
<gene>
    <name evidence="2" type="ORF">E2980_21195</name>
</gene>
<dbReference type="AlphaFoldDB" id="A0A4Y8LQ15"/>
<feature type="transmembrane region" description="Helical" evidence="1">
    <location>
        <begin position="56"/>
        <end position="80"/>
    </location>
</feature>
<feature type="transmembrane region" description="Helical" evidence="1">
    <location>
        <begin position="29"/>
        <end position="44"/>
    </location>
</feature>
<evidence type="ECO:0000256" key="1">
    <source>
        <dbReference type="SAM" id="Phobius"/>
    </source>
</evidence>
<proteinExistence type="predicted"/>
<dbReference type="EMBL" id="SOMN01000043">
    <property type="protein sequence ID" value="TFE22670.1"/>
    <property type="molecule type" value="Genomic_DNA"/>
</dbReference>